<feature type="transmembrane region" description="Helical" evidence="8">
    <location>
        <begin position="294"/>
        <end position="314"/>
    </location>
</feature>
<evidence type="ECO:0000313" key="9">
    <source>
        <dbReference type="EMBL" id="CAB3767153.1"/>
    </source>
</evidence>
<feature type="transmembrane region" description="Helical" evidence="8">
    <location>
        <begin position="203"/>
        <end position="223"/>
    </location>
</feature>
<dbReference type="GO" id="GO:0005886">
    <property type="term" value="C:plasma membrane"/>
    <property type="evidence" value="ECO:0007669"/>
    <property type="project" value="UniProtKB-SubCell"/>
</dbReference>
<organism evidence="9 10">
    <name type="scientific">Paraburkholderia humisilvae</name>
    <dbReference type="NCBI Taxonomy" id="627669"/>
    <lineage>
        <taxon>Bacteria</taxon>
        <taxon>Pseudomonadati</taxon>
        <taxon>Pseudomonadota</taxon>
        <taxon>Betaproteobacteria</taxon>
        <taxon>Burkholderiales</taxon>
        <taxon>Burkholderiaceae</taxon>
        <taxon>Paraburkholderia</taxon>
    </lineage>
</organism>
<keyword evidence="3" id="KW-0813">Transport</keyword>
<dbReference type="InterPro" id="IPR004776">
    <property type="entry name" value="Mem_transp_PIN-like"/>
</dbReference>
<feature type="transmembrane region" description="Helical" evidence="8">
    <location>
        <begin position="125"/>
        <end position="147"/>
    </location>
</feature>
<keyword evidence="6 8" id="KW-1133">Transmembrane helix</keyword>
<feature type="transmembrane region" description="Helical" evidence="8">
    <location>
        <begin position="263"/>
        <end position="282"/>
    </location>
</feature>
<feature type="transmembrane region" description="Helical" evidence="8">
    <location>
        <begin position="66"/>
        <end position="89"/>
    </location>
</feature>
<dbReference type="PANTHER" id="PTHR36838:SF1">
    <property type="entry name" value="SLR1864 PROTEIN"/>
    <property type="match status" value="1"/>
</dbReference>
<name>A0A6J5ELU3_9BURK</name>
<dbReference type="EMBL" id="CADIKH010000032">
    <property type="protein sequence ID" value="CAB3767153.1"/>
    <property type="molecule type" value="Genomic_DNA"/>
</dbReference>
<feature type="transmembrane region" description="Helical" evidence="8">
    <location>
        <begin position="235"/>
        <end position="257"/>
    </location>
</feature>
<dbReference type="GO" id="GO:0055085">
    <property type="term" value="P:transmembrane transport"/>
    <property type="evidence" value="ECO:0007669"/>
    <property type="project" value="InterPro"/>
</dbReference>
<keyword evidence="5 8" id="KW-0812">Transmembrane</keyword>
<feature type="transmembrane region" description="Helical" evidence="8">
    <location>
        <begin position="96"/>
        <end position="113"/>
    </location>
</feature>
<dbReference type="Gene3D" id="1.20.1530.20">
    <property type="match status" value="1"/>
</dbReference>
<evidence type="ECO:0000256" key="3">
    <source>
        <dbReference type="ARBA" id="ARBA00022448"/>
    </source>
</evidence>
<dbReference type="Proteomes" id="UP000494363">
    <property type="component" value="Unassembled WGS sequence"/>
</dbReference>
<keyword evidence="4" id="KW-1003">Cell membrane</keyword>
<evidence type="ECO:0000313" key="10">
    <source>
        <dbReference type="Proteomes" id="UP000494363"/>
    </source>
</evidence>
<dbReference type="RefSeq" id="WP_175229587.1">
    <property type="nucleotide sequence ID" value="NZ_CADIKH010000032.1"/>
</dbReference>
<sequence length="315" mass="32959">MTQTILAALLPVVFVVALGLLAAKYNIVPKTSAPVFADFVVRFALPLALLNGVLKTSPSAIENVPYLISMLVGLMIPYAIGFAIMRWLFHRSLAESALAALICAFPSMAYSGLPVLEAVVGQQGILAVIVGNLVTSIVMIPLTLVLVQIGQRGNNTGEGTGALIAKSLLDAVKQPLVWLPVIGAIVALCGVHTPSLLELSFNLIGQAAAGVALFTLGLLLYGQRLRIDRDITVNVLLKDVGQPAAMFVLVTLFGLHGAPGRELFLTGAIPTATAVSMLALRYRVYADEAAASTLVGTLLSVATITVAIVLSARII</sequence>
<proteinExistence type="inferred from homology"/>
<feature type="transmembrane region" description="Helical" evidence="8">
    <location>
        <begin position="6"/>
        <end position="23"/>
    </location>
</feature>
<evidence type="ECO:0000256" key="5">
    <source>
        <dbReference type="ARBA" id="ARBA00022692"/>
    </source>
</evidence>
<evidence type="ECO:0000256" key="6">
    <source>
        <dbReference type="ARBA" id="ARBA00022989"/>
    </source>
</evidence>
<gene>
    <name evidence="9" type="ORF">LMG29542_05515</name>
</gene>
<comment type="subcellular location">
    <subcellularLocation>
        <location evidence="1">Cell membrane</location>
        <topology evidence="1">Multi-pass membrane protein</topology>
    </subcellularLocation>
</comment>
<evidence type="ECO:0000256" key="4">
    <source>
        <dbReference type="ARBA" id="ARBA00022475"/>
    </source>
</evidence>
<dbReference type="InterPro" id="IPR038770">
    <property type="entry name" value="Na+/solute_symporter_sf"/>
</dbReference>
<keyword evidence="10" id="KW-1185">Reference proteome</keyword>
<feature type="transmembrane region" description="Helical" evidence="8">
    <location>
        <begin position="35"/>
        <end position="54"/>
    </location>
</feature>
<comment type="similarity">
    <text evidence="2">Belongs to the auxin efflux carrier (TC 2.A.69) family.</text>
</comment>
<dbReference type="Pfam" id="PF03547">
    <property type="entry name" value="Mem_trans"/>
    <property type="match status" value="1"/>
</dbReference>
<evidence type="ECO:0008006" key="11">
    <source>
        <dbReference type="Google" id="ProtNLM"/>
    </source>
</evidence>
<keyword evidence="7 8" id="KW-0472">Membrane</keyword>
<dbReference type="AlphaFoldDB" id="A0A6J5ELU3"/>
<dbReference type="PANTHER" id="PTHR36838">
    <property type="entry name" value="AUXIN EFFLUX CARRIER FAMILY PROTEIN"/>
    <property type="match status" value="1"/>
</dbReference>
<evidence type="ECO:0000256" key="8">
    <source>
        <dbReference type="SAM" id="Phobius"/>
    </source>
</evidence>
<evidence type="ECO:0000256" key="1">
    <source>
        <dbReference type="ARBA" id="ARBA00004651"/>
    </source>
</evidence>
<evidence type="ECO:0000256" key="2">
    <source>
        <dbReference type="ARBA" id="ARBA00010145"/>
    </source>
</evidence>
<reference evidence="9 10" key="1">
    <citation type="submission" date="2020-04" db="EMBL/GenBank/DDBJ databases">
        <authorList>
            <person name="De Canck E."/>
        </authorList>
    </citation>
    <scope>NUCLEOTIDE SEQUENCE [LARGE SCALE GENOMIC DNA]</scope>
    <source>
        <strain evidence="9 10">LMG 29542</strain>
    </source>
</reference>
<accession>A0A6J5ELU3</accession>
<feature type="transmembrane region" description="Helical" evidence="8">
    <location>
        <begin position="176"/>
        <end position="197"/>
    </location>
</feature>
<evidence type="ECO:0000256" key="7">
    <source>
        <dbReference type="ARBA" id="ARBA00023136"/>
    </source>
</evidence>
<protein>
    <recommendedName>
        <fullName evidence="11">Transporter YfdV</fullName>
    </recommendedName>
</protein>